<evidence type="ECO:0008006" key="3">
    <source>
        <dbReference type="Google" id="ProtNLM"/>
    </source>
</evidence>
<gene>
    <name evidence="1" type="ORF">EO244_11330</name>
</gene>
<dbReference type="AlphaFoldDB" id="A0A4Q1JKF8"/>
<proteinExistence type="predicted"/>
<sequence>MKQIDFLEKRRQFIELAKKRATGTPKELATKFNIQERVLYRLLESLRTDGLEFRYCRTIRSYYIDE</sequence>
<dbReference type="RefSeq" id="WP_129254785.1">
    <property type="nucleotide sequence ID" value="NZ_SAXA01000009.1"/>
</dbReference>
<evidence type="ECO:0000313" key="2">
    <source>
        <dbReference type="Proteomes" id="UP000289703"/>
    </source>
</evidence>
<organism evidence="1 2">
    <name type="scientific">Ancylomarina salipaludis</name>
    <dbReference type="NCBI Taxonomy" id="2501299"/>
    <lineage>
        <taxon>Bacteria</taxon>
        <taxon>Pseudomonadati</taxon>
        <taxon>Bacteroidota</taxon>
        <taxon>Bacteroidia</taxon>
        <taxon>Marinilabiliales</taxon>
        <taxon>Marinifilaceae</taxon>
        <taxon>Ancylomarina</taxon>
    </lineage>
</organism>
<dbReference type="EMBL" id="SAXA01000009">
    <property type="protein sequence ID" value="RXQ93054.1"/>
    <property type="molecule type" value="Genomic_DNA"/>
</dbReference>
<protein>
    <recommendedName>
        <fullName evidence="3">HTH domain-containing protein</fullName>
    </recommendedName>
</protein>
<dbReference type="Proteomes" id="UP000289703">
    <property type="component" value="Unassembled WGS sequence"/>
</dbReference>
<name>A0A4Q1JKF8_9BACT</name>
<accession>A0A4Q1JKF8</accession>
<reference evidence="1 2" key="1">
    <citation type="submission" date="2019-01" db="EMBL/GenBank/DDBJ databases">
        <title>Ancylomarina salipaludis sp. nov., isolated from a salt marsh.</title>
        <authorList>
            <person name="Yoon J.-H."/>
        </authorList>
    </citation>
    <scope>NUCLEOTIDE SEQUENCE [LARGE SCALE GENOMIC DNA]</scope>
    <source>
        <strain evidence="1 2">SHSM-M15</strain>
    </source>
</reference>
<keyword evidence="2" id="KW-1185">Reference proteome</keyword>
<comment type="caution">
    <text evidence="1">The sequence shown here is derived from an EMBL/GenBank/DDBJ whole genome shotgun (WGS) entry which is preliminary data.</text>
</comment>
<evidence type="ECO:0000313" key="1">
    <source>
        <dbReference type="EMBL" id="RXQ93054.1"/>
    </source>
</evidence>
<dbReference type="OrthoDB" id="1163801at2"/>